<reference evidence="3" key="1">
    <citation type="submission" date="2023-06" db="EMBL/GenBank/DDBJ databases">
        <title>Conoideocrella luteorostrata (Hypocreales: Clavicipitaceae), a potential biocontrol fungus for elongate hemlock scale in United States Christmas tree production areas.</title>
        <authorList>
            <person name="Barrett H."/>
            <person name="Lovett B."/>
            <person name="Macias A.M."/>
            <person name="Stajich J.E."/>
            <person name="Kasson M.T."/>
        </authorList>
    </citation>
    <scope>NUCLEOTIDE SEQUENCE</scope>
    <source>
        <strain evidence="3">ARSEF 14590</strain>
    </source>
</reference>
<dbReference type="InterPro" id="IPR036864">
    <property type="entry name" value="Zn2-C6_fun-type_DNA-bd_sf"/>
</dbReference>
<dbReference type="PROSITE" id="PS00463">
    <property type="entry name" value="ZN2_CY6_FUNGAL_1"/>
    <property type="match status" value="1"/>
</dbReference>
<dbReference type="InterPro" id="IPR053178">
    <property type="entry name" value="Osmoadaptation_assoc"/>
</dbReference>
<dbReference type="GO" id="GO:0008270">
    <property type="term" value="F:zinc ion binding"/>
    <property type="evidence" value="ECO:0007669"/>
    <property type="project" value="InterPro"/>
</dbReference>
<dbReference type="SMART" id="SM00066">
    <property type="entry name" value="GAL4"/>
    <property type="match status" value="1"/>
</dbReference>
<evidence type="ECO:0000256" key="1">
    <source>
        <dbReference type="ARBA" id="ARBA00023242"/>
    </source>
</evidence>
<protein>
    <recommendedName>
        <fullName evidence="2">Zn(2)-C6 fungal-type domain-containing protein</fullName>
    </recommendedName>
</protein>
<dbReference type="Gene3D" id="4.10.240.10">
    <property type="entry name" value="Zn(2)-C6 fungal-type DNA-binding domain"/>
    <property type="match status" value="1"/>
</dbReference>
<evidence type="ECO:0000313" key="4">
    <source>
        <dbReference type="Proteomes" id="UP001251528"/>
    </source>
</evidence>
<sequence>MPGVPSYRGCEACRRQKKKCDQAKPSCSRCSRLDIACIGVGKQRFKFKDHSAAFIVVDKRVTRRPTISLTSRKGDPPRAPSSNISITVGMLVSVLEVTDPGYDVFSFGSFIKEIPKRIGHNPALDAAASAFASAVKGARSKQRSVESLRKYAISLQAVQNTINDPEKTYSAETLCAIYLIMVCHDWVVSKYDKYPNHGEALSHLLKIMVDREPQDPFAIQVMVTAGIAVILENVFNPAINVQPWIHKLADLSQSSAANKRADASPGINFNCLEVDKLGSIPELIYKPWENIDRIQSLYESIWSVYPGIKHFGETVIVPACVGPLSLLPLKLTRALTCFHAAQCLMISIGIAMNGFLRCVNPTDQPLADECYELCTDAISLAERAKVQRPLAAGHIAMLIVVALLSSNDDDQQATLRRLMCEYEDDYAMMN</sequence>
<dbReference type="GO" id="GO:0000981">
    <property type="term" value="F:DNA-binding transcription factor activity, RNA polymerase II-specific"/>
    <property type="evidence" value="ECO:0007669"/>
    <property type="project" value="InterPro"/>
</dbReference>
<organism evidence="3 4">
    <name type="scientific">Conoideocrella luteorostrata</name>
    <dbReference type="NCBI Taxonomy" id="1105319"/>
    <lineage>
        <taxon>Eukaryota</taxon>
        <taxon>Fungi</taxon>
        <taxon>Dikarya</taxon>
        <taxon>Ascomycota</taxon>
        <taxon>Pezizomycotina</taxon>
        <taxon>Sordariomycetes</taxon>
        <taxon>Hypocreomycetidae</taxon>
        <taxon>Hypocreales</taxon>
        <taxon>Clavicipitaceae</taxon>
        <taxon>Conoideocrella</taxon>
    </lineage>
</organism>
<proteinExistence type="predicted"/>
<keyword evidence="1" id="KW-0539">Nucleus</keyword>
<accession>A0AAJ0FX62</accession>
<name>A0AAJ0FX62_9HYPO</name>
<dbReference type="Pfam" id="PF00172">
    <property type="entry name" value="Zn_clus"/>
    <property type="match status" value="1"/>
</dbReference>
<dbReference type="InterPro" id="IPR001138">
    <property type="entry name" value="Zn2Cys6_DnaBD"/>
</dbReference>
<dbReference type="CDD" id="cd00067">
    <property type="entry name" value="GAL4"/>
    <property type="match status" value="1"/>
</dbReference>
<dbReference type="PANTHER" id="PTHR38111:SF11">
    <property type="entry name" value="TRANSCRIPTION FACTOR DOMAIN-CONTAINING PROTEIN-RELATED"/>
    <property type="match status" value="1"/>
</dbReference>
<dbReference type="SUPFAM" id="SSF57701">
    <property type="entry name" value="Zn2/Cys6 DNA-binding domain"/>
    <property type="match status" value="1"/>
</dbReference>
<feature type="domain" description="Zn(2)-C6 fungal-type" evidence="2">
    <location>
        <begin position="9"/>
        <end position="37"/>
    </location>
</feature>
<dbReference type="PANTHER" id="PTHR38111">
    <property type="entry name" value="ZN(2)-C6 FUNGAL-TYPE DOMAIN-CONTAINING PROTEIN-RELATED"/>
    <property type="match status" value="1"/>
</dbReference>
<dbReference type="AlphaFoldDB" id="A0AAJ0FX62"/>
<keyword evidence="4" id="KW-1185">Reference proteome</keyword>
<gene>
    <name evidence="3" type="ORF">QQS21_001783</name>
</gene>
<dbReference type="PROSITE" id="PS50048">
    <property type="entry name" value="ZN2_CY6_FUNGAL_2"/>
    <property type="match status" value="1"/>
</dbReference>
<comment type="caution">
    <text evidence="3">The sequence shown here is derived from an EMBL/GenBank/DDBJ whole genome shotgun (WGS) entry which is preliminary data.</text>
</comment>
<evidence type="ECO:0000313" key="3">
    <source>
        <dbReference type="EMBL" id="KAK2612207.1"/>
    </source>
</evidence>
<dbReference type="EMBL" id="JASWJB010000019">
    <property type="protein sequence ID" value="KAK2612207.1"/>
    <property type="molecule type" value="Genomic_DNA"/>
</dbReference>
<dbReference type="Proteomes" id="UP001251528">
    <property type="component" value="Unassembled WGS sequence"/>
</dbReference>
<evidence type="ECO:0000259" key="2">
    <source>
        <dbReference type="PROSITE" id="PS50048"/>
    </source>
</evidence>